<protein>
    <submittedName>
        <fullName evidence="1">Uncharacterized protein</fullName>
    </submittedName>
</protein>
<dbReference type="AlphaFoldDB" id="A0A653KD15"/>
<gene>
    <name evidence="1" type="ORF">ACI8B_90052</name>
</gene>
<sequence>MTWRRSAYGYQTLTYNRSVGALNKNRLENINQYLEEYMQHLQTLNTDQYDKITDIKQLIWVIQNEHRCFR</sequence>
<dbReference type="Proteomes" id="UP000430404">
    <property type="component" value="Unassembled WGS sequence"/>
</dbReference>
<evidence type="ECO:0000313" key="1">
    <source>
        <dbReference type="EMBL" id="VXA58399.1"/>
    </source>
</evidence>
<organism evidence="1 2">
    <name type="scientific">Acinetobacter proteolyticus</name>
    <dbReference type="NCBI Taxonomy" id="1776741"/>
    <lineage>
        <taxon>Bacteria</taxon>
        <taxon>Pseudomonadati</taxon>
        <taxon>Pseudomonadota</taxon>
        <taxon>Gammaproteobacteria</taxon>
        <taxon>Moraxellales</taxon>
        <taxon>Moraxellaceae</taxon>
        <taxon>Acinetobacter</taxon>
    </lineage>
</organism>
<reference evidence="1 2" key="1">
    <citation type="submission" date="2019-10" db="EMBL/GenBank/DDBJ databases">
        <authorList>
            <person name="Karimi E."/>
        </authorList>
    </citation>
    <scope>NUCLEOTIDE SEQUENCE [LARGE SCALE GENOMIC DNA]</scope>
    <source>
        <strain evidence="1">Acinetobacter sp. 8BE</strain>
    </source>
</reference>
<name>A0A653KD15_9GAMM</name>
<proteinExistence type="predicted"/>
<dbReference type="EMBL" id="CABWKZ010000070">
    <property type="protein sequence ID" value="VXA58399.1"/>
    <property type="molecule type" value="Genomic_DNA"/>
</dbReference>
<accession>A0A653KD15</accession>
<evidence type="ECO:0000313" key="2">
    <source>
        <dbReference type="Proteomes" id="UP000430404"/>
    </source>
</evidence>